<dbReference type="InterPro" id="IPR013783">
    <property type="entry name" value="Ig-like_fold"/>
</dbReference>
<evidence type="ECO:0000259" key="4">
    <source>
        <dbReference type="PROSITE" id="PS50835"/>
    </source>
</evidence>
<evidence type="ECO:0000313" key="5">
    <source>
        <dbReference type="EMBL" id="TRY88089.1"/>
    </source>
</evidence>
<dbReference type="FunFam" id="2.60.40.10:FF:000111">
    <property type="entry name" value="Myosin-binding protein C, slow type"/>
    <property type="match status" value="1"/>
</dbReference>
<dbReference type="EMBL" id="SRMA01026068">
    <property type="protein sequence ID" value="TRY88089.1"/>
    <property type="molecule type" value="Genomic_DNA"/>
</dbReference>
<dbReference type="InterPro" id="IPR003599">
    <property type="entry name" value="Ig_sub"/>
</dbReference>
<accession>A0A553QDU6</accession>
<dbReference type="InterPro" id="IPR036179">
    <property type="entry name" value="Ig-like_dom_sf"/>
</dbReference>
<dbReference type="InterPro" id="IPR040849">
    <property type="entry name" value="MyBP-C_THB"/>
</dbReference>
<evidence type="ECO:0000313" key="6">
    <source>
        <dbReference type="Proteomes" id="UP000316079"/>
    </source>
</evidence>
<dbReference type="PANTHER" id="PTHR47633">
    <property type="entry name" value="IMMUNOGLOBULIN"/>
    <property type="match status" value="1"/>
</dbReference>
<proteinExistence type="predicted"/>
<dbReference type="Proteomes" id="UP000316079">
    <property type="component" value="Unassembled WGS sequence"/>
</dbReference>
<dbReference type="OrthoDB" id="8939485at2759"/>
<evidence type="ECO:0000256" key="3">
    <source>
        <dbReference type="SAM" id="MobiDB-lite"/>
    </source>
</evidence>
<dbReference type="Gene3D" id="2.60.40.10">
    <property type="entry name" value="Immunoglobulins"/>
    <property type="match status" value="2"/>
</dbReference>
<comment type="caution">
    <text evidence="5">The sequence shown here is derived from an EMBL/GenBank/DDBJ whole genome shotgun (WGS) entry which is preliminary data.</text>
</comment>
<dbReference type="Pfam" id="PF18362">
    <property type="entry name" value="THB"/>
    <property type="match status" value="1"/>
</dbReference>
<evidence type="ECO:0000256" key="2">
    <source>
        <dbReference type="ARBA" id="ARBA00023319"/>
    </source>
</evidence>
<sequence>MAEVKPEAAVPPEGDAKPEDVPPEAEVTPEAEPQPEERTELTGLFVQTPENTVAVAGKDVTFVVKVDSTNLTLAEGEVDGPREQGRKTYPIYTYEMKIVKVVPGDAGGYRCEVSAKDKCDSCTFEITVEAAEQEAQADILSAFKRADAGEDEGDLDFSALLKAAKKKKKPEPEAEVDVWELLKSAHPSEYEKIAFKYGITDLRGMLKRLKKMKTVEPKASEAFLRRLESAYSVLKGKKIVLSVEVTDPNAEVKWLKNGQEIKPSA</sequence>
<dbReference type="AlphaFoldDB" id="A0A553QDU6"/>
<protein>
    <recommendedName>
        <fullName evidence="4">Ig-like domain-containing protein</fullName>
    </recommendedName>
</protein>
<organism evidence="5 6">
    <name type="scientific">Danionella cerebrum</name>
    <dbReference type="NCBI Taxonomy" id="2873325"/>
    <lineage>
        <taxon>Eukaryota</taxon>
        <taxon>Metazoa</taxon>
        <taxon>Chordata</taxon>
        <taxon>Craniata</taxon>
        <taxon>Vertebrata</taxon>
        <taxon>Euteleostomi</taxon>
        <taxon>Actinopterygii</taxon>
        <taxon>Neopterygii</taxon>
        <taxon>Teleostei</taxon>
        <taxon>Ostariophysi</taxon>
        <taxon>Cypriniformes</taxon>
        <taxon>Danionidae</taxon>
        <taxon>Danioninae</taxon>
        <taxon>Danionella</taxon>
    </lineage>
</organism>
<keyword evidence="2" id="KW-0393">Immunoglobulin domain</keyword>
<dbReference type="PANTHER" id="PTHR47633:SF4">
    <property type="entry name" value="MYOPALLADIN ISOFORM X1"/>
    <property type="match status" value="1"/>
</dbReference>
<dbReference type="PROSITE" id="PS50835">
    <property type="entry name" value="IG_LIKE"/>
    <property type="match status" value="1"/>
</dbReference>
<keyword evidence="6" id="KW-1185">Reference proteome</keyword>
<dbReference type="SUPFAM" id="SSF48726">
    <property type="entry name" value="Immunoglobulin"/>
    <property type="match status" value="2"/>
</dbReference>
<gene>
    <name evidence="5" type="ORF">DNTS_000667</name>
</gene>
<dbReference type="SMART" id="SM00409">
    <property type="entry name" value="IG"/>
    <property type="match status" value="1"/>
</dbReference>
<evidence type="ECO:0000256" key="1">
    <source>
        <dbReference type="ARBA" id="ARBA00022737"/>
    </source>
</evidence>
<dbReference type="STRING" id="623744.A0A553QDU6"/>
<reference evidence="5 6" key="1">
    <citation type="journal article" date="2019" name="Sci. Data">
        <title>Hybrid genome assembly and annotation of Danionella translucida.</title>
        <authorList>
            <person name="Kadobianskyi M."/>
            <person name="Schulze L."/>
            <person name="Schuelke M."/>
            <person name="Judkewitz B."/>
        </authorList>
    </citation>
    <scope>NUCLEOTIDE SEQUENCE [LARGE SCALE GENOMIC DNA]</scope>
    <source>
        <strain evidence="5 6">Bolton</strain>
    </source>
</reference>
<name>A0A553QDU6_9TELE</name>
<feature type="non-terminal residue" evidence="5">
    <location>
        <position position="265"/>
    </location>
</feature>
<dbReference type="InterPro" id="IPR007110">
    <property type="entry name" value="Ig-like_dom"/>
</dbReference>
<feature type="region of interest" description="Disordered" evidence="3">
    <location>
        <begin position="1"/>
        <end position="41"/>
    </location>
</feature>
<feature type="domain" description="Ig-like" evidence="4">
    <location>
        <begin position="217"/>
        <end position="265"/>
    </location>
</feature>
<keyword evidence="1" id="KW-0677">Repeat</keyword>